<reference evidence="5" key="1">
    <citation type="journal article" date="2021" name="Nat. Commun.">
        <title>Genetic determinants of endophytism in the Arabidopsis root mycobiome.</title>
        <authorList>
            <person name="Mesny F."/>
            <person name="Miyauchi S."/>
            <person name="Thiergart T."/>
            <person name="Pickel B."/>
            <person name="Atanasova L."/>
            <person name="Karlsson M."/>
            <person name="Huettel B."/>
            <person name="Barry K.W."/>
            <person name="Haridas S."/>
            <person name="Chen C."/>
            <person name="Bauer D."/>
            <person name="Andreopoulos W."/>
            <person name="Pangilinan J."/>
            <person name="LaButti K."/>
            <person name="Riley R."/>
            <person name="Lipzen A."/>
            <person name="Clum A."/>
            <person name="Drula E."/>
            <person name="Henrissat B."/>
            <person name="Kohler A."/>
            <person name="Grigoriev I.V."/>
            <person name="Martin F.M."/>
            <person name="Hacquard S."/>
        </authorList>
    </citation>
    <scope>NUCLEOTIDE SEQUENCE</scope>
    <source>
        <strain evidence="5">MPI-CAGE-CH-0230</strain>
    </source>
</reference>
<dbReference type="Proteomes" id="UP000756346">
    <property type="component" value="Unassembled WGS sequence"/>
</dbReference>
<dbReference type="SMART" id="SM00248">
    <property type="entry name" value="ANK"/>
    <property type="match status" value="6"/>
</dbReference>
<evidence type="ECO:0000313" key="6">
    <source>
        <dbReference type="Proteomes" id="UP000756346"/>
    </source>
</evidence>
<evidence type="ECO:0000256" key="1">
    <source>
        <dbReference type="ARBA" id="ARBA00022737"/>
    </source>
</evidence>
<dbReference type="InterPro" id="IPR002110">
    <property type="entry name" value="Ankyrin_rpt"/>
</dbReference>
<feature type="repeat" description="ANK" evidence="3">
    <location>
        <begin position="290"/>
        <end position="323"/>
    </location>
</feature>
<evidence type="ECO:0000256" key="3">
    <source>
        <dbReference type="PROSITE-ProRule" id="PRU00023"/>
    </source>
</evidence>
<feature type="compositionally biased region" description="Basic residues" evidence="4">
    <location>
        <begin position="426"/>
        <end position="441"/>
    </location>
</feature>
<dbReference type="AlphaFoldDB" id="A0A9P8XVQ0"/>
<sequence>MAPIDTARRQILGTLPSEIIALIIASSTLASINAISQTCRFFQGIATPILYKRATAAHPYLLAWACEIGNRAVALRLLAEDADPNLQVEAYQDRRVLVSPTDLGDHLRGSSSPTPGSPLEILHSIYARSDGPDVLNRVFEDSPYAFQMEYHTWSPLHLATIRGHAAIVELLLDHGAEVDAVAPGYCKYEADGLVTDEDYTTIPFWPNHTALRVALCHRQEEVARILIARGAKLAFGPGPHGQHEHALHTAAGHGCVDAIRQMFARVAAAASDDASTPSTRSLDVNMPDSQGFTPLYHALRCEQSERVVDCLLKLGADPNVTGSKLGTVTTETPLHVACRQKQWAEARMLVEAGADVERRTLDWAPGVRALDLVCLCLQSWSSDRPLTREQDYRGAAQPAALQEHVRLLRTILRHGAATTPHSARGSLHRGGGRRGFRRGSGRGRGGSYPGPERWSWAPVVLAATWPSSAVAIALLEVFAEAGVELGEDKDILTQVIARSNSKMHYTSSSPDDDEDPVPVVAWLLEHGVQIPSSIDGSGVDDELMKVLLACAEEAWAPTLFEVLFLHWKTVQTPEGCSQAGQLIEVLLHAGYDELCQPFLKSGVVRYTSSGDP</sequence>
<accession>A0A9P8XVQ0</accession>
<comment type="caution">
    <text evidence="5">The sequence shown here is derived from an EMBL/GenBank/DDBJ whole genome shotgun (WGS) entry which is preliminary data.</text>
</comment>
<gene>
    <name evidence="5" type="ORF">B0I36DRAFT_367819</name>
</gene>
<dbReference type="GeneID" id="70189071"/>
<protein>
    <submittedName>
        <fullName evidence="5">Ankyrin repeat-containing domain protein</fullName>
    </submittedName>
</protein>
<dbReference type="PANTHER" id="PTHR24198:SF194">
    <property type="entry name" value="INVERSIN-A"/>
    <property type="match status" value="1"/>
</dbReference>
<keyword evidence="6" id="KW-1185">Reference proteome</keyword>
<dbReference type="RefSeq" id="XP_046007607.1">
    <property type="nucleotide sequence ID" value="XM_046159525.1"/>
</dbReference>
<name>A0A9P8XVQ0_9PEZI</name>
<dbReference type="PROSITE" id="PS50088">
    <property type="entry name" value="ANK_REPEAT"/>
    <property type="match status" value="3"/>
</dbReference>
<dbReference type="PROSITE" id="PS50297">
    <property type="entry name" value="ANK_REP_REGION"/>
    <property type="match status" value="3"/>
</dbReference>
<feature type="repeat" description="ANK" evidence="3">
    <location>
        <begin position="329"/>
        <end position="361"/>
    </location>
</feature>
<evidence type="ECO:0000256" key="2">
    <source>
        <dbReference type="ARBA" id="ARBA00023043"/>
    </source>
</evidence>
<dbReference type="OrthoDB" id="341259at2759"/>
<proteinExistence type="predicted"/>
<evidence type="ECO:0000313" key="5">
    <source>
        <dbReference type="EMBL" id="KAH7021406.1"/>
    </source>
</evidence>
<keyword evidence="1" id="KW-0677">Repeat</keyword>
<dbReference type="InterPro" id="IPR036770">
    <property type="entry name" value="Ankyrin_rpt-contain_sf"/>
</dbReference>
<dbReference type="PANTHER" id="PTHR24198">
    <property type="entry name" value="ANKYRIN REPEAT AND PROTEIN KINASE DOMAIN-CONTAINING PROTEIN"/>
    <property type="match status" value="1"/>
</dbReference>
<organism evidence="5 6">
    <name type="scientific">Microdochium trichocladiopsis</name>
    <dbReference type="NCBI Taxonomy" id="1682393"/>
    <lineage>
        <taxon>Eukaryota</taxon>
        <taxon>Fungi</taxon>
        <taxon>Dikarya</taxon>
        <taxon>Ascomycota</taxon>
        <taxon>Pezizomycotina</taxon>
        <taxon>Sordariomycetes</taxon>
        <taxon>Xylariomycetidae</taxon>
        <taxon>Xylariales</taxon>
        <taxon>Microdochiaceae</taxon>
        <taxon>Microdochium</taxon>
    </lineage>
</organism>
<evidence type="ECO:0000256" key="4">
    <source>
        <dbReference type="SAM" id="MobiDB-lite"/>
    </source>
</evidence>
<dbReference type="Pfam" id="PF12796">
    <property type="entry name" value="Ank_2"/>
    <property type="match status" value="2"/>
</dbReference>
<feature type="repeat" description="ANK" evidence="3">
    <location>
        <begin position="151"/>
        <end position="183"/>
    </location>
</feature>
<keyword evidence="2 3" id="KW-0040">ANK repeat</keyword>
<dbReference type="SUPFAM" id="SSF48403">
    <property type="entry name" value="Ankyrin repeat"/>
    <property type="match status" value="2"/>
</dbReference>
<dbReference type="EMBL" id="JAGTJQ010000010">
    <property type="protein sequence ID" value="KAH7021406.1"/>
    <property type="molecule type" value="Genomic_DNA"/>
</dbReference>
<feature type="region of interest" description="Disordered" evidence="4">
    <location>
        <begin position="417"/>
        <end position="449"/>
    </location>
</feature>
<dbReference type="Gene3D" id="1.25.40.20">
    <property type="entry name" value="Ankyrin repeat-containing domain"/>
    <property type="match status" value="3"/>
</dbReference>